<dbReference type="InterPro" id="IPR057379">
    <property type="entry name" value="PH_SPO71"/>
</dbReference>
<feature type="compositionally biased region" description="Polar residues" evidence="1">
    <location>
        <begin position="148"/>
        <end position="174"/>
    </location>
</feature>
<dbReference type="Gene3D" id="2.30.29.30">
    <property type="entry name" value="Pleckstrin-homology domain (PH domain)/Phosphotyrosine-binding domain (PTB)"/>
    <property type="match status" value="1"/>
</dbReference>
<feature type="domain" description="PH" evidence="2">
    <location>
        <begin position="1288"/>
        <end position="1471"/>
    </location>
</feature>
<dbReference type="PANTHER" id="PTHR28076">
    <property type="entry name" value="SPORULATION-SPECIFIC PROTEIN 71"/>
    <property type="match status" value="1"/>
</dbReference>
<feature type="compositionally biased region" description="Basic and acidic residues" evidence="1">
    <location>
        <begin position="181"/>
        <end position="192"/>
    </location>
</feature>
<dbReference type="SUPFAM" id="SSF50729">
    <property type="entry name" value="PH domain-like"/>
    <property type="match status" value="1"/>
</dbReference>
<dbReference type="Pfam" id="PF15404">
    <property type="entry name" value="PH_4"/>
    <property type="match status" value="1"/>
</dbReference>
<feature type="region of interest" description="Disordered" evidence="1">
    <location>
        <begin position="316"/>
        <end position="371"/>
    </location>
</feature>
<accession>A0AAD4DIT5</accession>
<comment type="caution">
    <text evidence="3">The sequence shown here is derived from an EMBL/GenBank/DDBJ whole genome shotgun (WGS) entry which is preliminary data.</text>
</comment>
<proteinExistence type="predicted"/>
<feature type="compositionally biased region" description="Acidic residues" evidence="1">
    <location>
        <begin position="102"/>
        <end position="111"/>
    </location>
</feature>
<feature type="compositionally biased region" description="Polar residues" evidence="1">
    <location>
        <begin position="747"/>
        <end position="766"/>
    </location>
</feature>
<feature type="compositionally biased region" description="Low complexity" evidence="1">
    <location>
        <begin position="1108"/>
        <end position="1122"/>
    </location>
</feature>
<feature type="compositionally biased region" description="Acidic residues" evidence="1">
    <location>
        <begin position="718"/>
        <end position="742"/>
    </location>
</feature>
<dbReference type="InterPro" id="IPR001849">
    <property type="entry name" value="PH_domain"/>
</dbReference>
<dbReference type="InterPro" id="IPR011993">
    <property type="entry name" value="PH-like_dom_sf"/>
</dbReference>
<feature type="compositionally biased region" description="Basic and acidic residues" evidence="1">
    <location>
        <begin position="211"/>
        <end position="229"/>
    </location>
</feature>
<organism evidence="3 4">
    <name type="scientific">Linnemannia exigua</name>
    <dbReference type="NCBI Taxonomy" id="604196"/>
    <lineage>
        <taxon>Eukaryota</taxon>
        <taxon>Fungi</taxon>
        <taxon>Fungi incertae sedis</taxon>
        <taxon>Mucoromycota</taxon>
        <taxon>Mortierellomycotina</taxon>
        <taxon>Mortierellomycetes</taxon>
        <taxon>Mortierellales</taxon>
        <taxon>Mortierellaceae</taxon>
        <taxon>Linnemannia</taxon>
    </lineage>
</organism>
<dbReference type="Pfam" id="PF23207">
    <property type="entry name" value="PH_SPO71"/>
    <property type="match status" value="1"/>
</dbReference>
<name>A0AAD4DIT5_9FUNG</name>
<feature type="region of interest" description="Disordered" evidence="1">
    <location>
        <begin position="1"/>
        <end position="266"/>
    </location>
</feature>
<feature type="compositionally biased region" description="Polar residues" evidence="1">
    <location>
        <begin position="54"/>
        <end position="66"/>
    </location>
</feature>
<dbReference type="PANTHER" id="PTHR28076:SF1">
    <property type="entry name" value="PROSPORE MEMBRANE ADAPTER PROTEIN SPO71"/>
    <property type="match status" value="1"/>
</dbReference>
<feature type="compositionally biased region" description="Basic and acidic residues" evidence="1">
    <location>
        <begin position="92"/>
        <end position="101"/>
    </location>
</feature>
<feature type="domain" description="PH" evidence="2">
    <location>
        <begin position="552"/>
        <end position="694"/>
    </location>
</feature>
<feature type="compositionally biased region" description="Acidic residues" evidence="1">
    <location>
        <begin position="401"/>
        <end position="411"/>
    </location>
</feature>
<feature type="compositionally biased region" description="Low complexity" evidence="1">
    <location>
        <begin position="11"/>
        <end position="37"/>
    </location>
</feature>
<dbReference type="EMBL" id="JAAAIL010000138">
    <property type="protein sequence ID" value="KAG0279250.1"/>
    <property type="molecule type" value="Genomic_DNA"/>
</dbReference>
<dbReference type="InterPro" id="IPR040345">
    <property type="entry name" value="Mug56/Spo71"/>
</dbReference>
<keyword evidence="4" id="KW-1185">Reference proteome</keyword>
<feature type="compositionally biased region" description="Polar residues" evidence="1">
    <location>
        <begin position="316"/>
        <end position="325"/>
    </location>
</feature>
<evidence type="ECO:0000313" key="3">
    <source>
        <dbReference type="EMBL" id="KAG0279250.1"/>
    </source>
</evidence>
<gene>
    <name evidence="3" type="ORF">BGZ95_001839</name>
</gene>
<evidence type="ECO:0000259" key="2">
    <source>
        <dbReference type="SMART" id="SM00233"/>
    </source>
</evidence>
<dbReference type="Proteomes" id="UP001194580">
    <property type="component" value="Unassembled WGS sequence"/>
</dbReference>
<protein>
    <recommendedName>
        <fullName evidence="2">PH domain-containing protein</fullName>
    </recommendedName>
</protein>
<evidence type="ECO:0000256" key="1">
    <source>
        <dbReference type="SAM" id="MobiDB-lite"/>
    </source>
</evidence>
<dbReference type="InterPro" id="IPR039486">
    <property type="entry name" value="Mug56/Spo71_PH"/>
</dbReference>
<dbReference type="GO" id="GO:1902657">
    <property type="term" value="P:protein localization to prospore membrane"/>
    <property type="evidence" value="ECO:0007669"/>
    <property type="project" value="InterPro"/>
</dbReference>
<feature type="compositionally biased region" description="Polar residues" evidence="1">
    <location>
        <begin position="1"/>
        <end position="10"/>
    </location>
</feature>
<sequence>MRSQLSLHNLSKTTTPPTPPLTNSSSSRTTPATTPSPEQHPSSLPLDQHKQQKQRQTNIPQFSYTFSDDDEHSSCSSSEEGDEEINAYDSEEERRDYTQDHDDNDDDEDEQDRAGDEINSAPVDSSHAFHSSLSSSSESFSAPVDAGHSSSSNRHNQHEQQPSEESGQLQNVDTHGNPIKTNKDKGKTKDTEAQAQDEAYMSRTTSVKRWRTGEKRRTKSMRDEGEPNRLKKMLGTYRDRRNNQGPAADADLAWESDGSRASRPRIGRQVTSGALLVDHHHHRQEHNSVLVSSPMSSEVNLPATNGPIYVSSPVSSALDVSNPNNLERPDPRPIQNLGSGAGVGTGGDLLAPGWKSQSNSSLSSSGTPMNRELQRGATWVTAREYASSYGQGSLYDKAIAEDDEDEDDEDYDRYSLTKTASRVTDWEDAEEEAVHDQGTSGGTRQQDSAVAAKDSTVIDSSPKEPLSSTISKAGTLLSRTLLRRAPTGLKAQEENADKPKVVRPVESICSINKDCQTTAAEPTNTKHVRFLTKVSNPISSSRQPTMLSTNPVVKQDRMLVRKEVTERPGPHVFNSDTARRFELQSEGWKEWWCVMKGPPVGPKPLVNKIRRKSKRAKRVEKGRLEFFYNHKKIKGTVILSSHTTVSIYSSLDYSIALTQNYPEAVGLTVYILRPRTISLACAWYMEIYTLLNGKAPIPSFIEIGVPDFDIKIRVPIPEDSDTETDSDTDSDSLDQGDNDENDDNRHSNIVNDTSLSQALPSQDTPLQSFRTARTSLPERLASKTFYLKNDNARPTLVAPDEVTPRLLRSHVLALLKDVPDWTEVVKMWRDPAQFGDVALCWKRYDRIEWIYWGERIPGETDNLHLKREHIGFADGSDWVGRMDETVVGPQVLDKTHLLELRPITHYPTKAKDSSGIELHEPDPIEGYLVRVSTFSGNPIRRFRRLYLTSHDHMLIYTIPSQSHSPTMQHAGAIDPKALMFCISPHHSANPDHKDMAQSRSVRRLKAQVRSARGFIDMTKIEGVRVLTNQEWETARNLPYSKKDKENFTKRERLGKAMQKVAVAVHDSKSRAEDANVIDGMELQEAQVVMKEPDHYFFNAAGVPDAPEGSTSGSRQNSSNNGQHHQKATDLDSNEPLNASLSKAPEGAGHIKGSSSTPTFKDTIIRSTTFMADILLHNDAGVVDQADEDSNVIEIEMKEGPCVRFRAFNAEAAHLWRDQLEKLSEYWRLRKHLDIKDHMGVAQANYQLASSLDDDEIQVGETIQDWDNDRAVVSPEIWNWCVINGCRSVTRSGYLYYKPRLHSTFRKIFMVLTEGMLLIFHPHRRSKASGQLIPTTACKLLSVHSLSDIYVYSGHFSDEDTSHGTNDESERLPRFYPDGLIVDDPDEDCTFSIWRGKRRKMFSRRGAALTTMSSKAMTGSSRVFGKDGLLSSIVKQGVVYGSSPHSCAVLRARSRPDLEQWVYAINTEIERSVRAERRHFRGKGHSQH</sequence>
<evidence type="ECO:0000313" key="4">
    <source>
        <dbReference type="Proteomes" id="UP001194580"/>
    </source>
</evidence>
<feature type="compositionally biased region" description="Low complexity" evidence="1">
    <location>
        <begin position="125"/>
        <end position="142"/>
    </location>
</feature>
<feature type="region of interest" description="Disordered" evidence="1">
    <location>
        <begin position="396"/>
        <end position="472"/>
    </location>
</feature>
<feature type="domain" description="PH" evidence="2">
    <location>
        <begin position="922"/>
        <end position="1226"/>
    </location>
</feature>
<feature type="compositionally biased region" description="Low complexity" evidence="1">
    <location>
        <begin position="356"/>
        <end position="365"/>
    </location>
</feature>
<reference evidence="3" key="1">
    <citation type="journal article" date="2020" name="Fungal Divers.">
        <title>Resolving the Mortierellaceae phylogeny through synthesis of multi-gene phylogenetics and phylogenomics.</title>
        <authorList>
            <person name="Vandepol N."/>
            <person name="Liber J."/>
            <person name="Desiro A."/>
            <person name="Na H."/>
            <person name="Kennedy M."/>
            <person name="Barry K."/>
            <person name="Grigoriev I.V."/>
            <person name="Miller A.N."/>
            <person name="O'Donnell K."/>
            <person name="Stajich J.E."/>
            <person name="Bonito G."/>
        </authorList>
    </citation>
    <scope>NUCLEOTIDE SEQUENCE</scope>
    <source>
        <strain evidence="3">NRRL 28262</strain>
    </source>
</reference>
<feature type="compositionally biased region" description="Acidic residues" evidence="1">
    <location>
        <begin position="79"/>
        <end position="91"/>
    </location>
</feature>
<feature type="region of interest" description="Disordered" evidence="1">
    <location>
        <begin position="714"/>
        <end position="766"/>
    </location>
</feature>
<feature type="region of interest" description="Disordered" evidence="1">
    <location>
        <begin position="1098"/>
        <end position="1157"/>
    </location>
</feature>
<dbReference type="SMART" id="SM00233">
    <property type="entry name" value="PH"/>
    <property type="match status" value="3"/>
</dbReference>